<dbReference type="AlphaFoldDB" id="A0A368G462"/>
<keyword evidence="3" id="KW-1185">Reference proteome</keyword>
<evidence type="ECO:0000313" key="3">
    <source>
        <dbReference type="Proteomes" id="UP000252519"/>
    </source>
</evidence>
<proteinExistence type="predicted"/>
<accession>A0A368G462</accession>
<organism evidence="2 3">
    <name type="scientific">Ancylostoma caninum</name>
    <name type="common">Dog hookworm</name>
    <dbReference type="NCBI Taxonomy" id="29170"/>
    <lineage>
        <taxon>Eukaryota</taxon>
        <taxon>Metazoa</taxon>
        <taxon>Ecdysozoa</taxon>
        <taxon>Nematoda</taxon>
        <taxon>Chromadorea</taxon>
        <taxon>Rhabditida</taxon>
        <taxon>Rhabditina</taxon>
        <taxon>Rhabditomorpha</taxon>
        <taxon>Strongyloidea</taxon>
        <taxon>Ancylostomatidae</taxon>
        <taxon>Ancylostomatinae</taxon>
        <taxon>Ancylostoma</taxon>
    </lineage>
</organism>
<sequence length="85" mass="9535">MKQGCLDTLIYIVVELPAFQDLKMEKALKEENPATKTRIAPTTTTRHASGTCVILSSKIIHASPQNLPSEMNPSHMYSRSQFLFK</sequence>
<evidence type="ECO:0000313" key="2">
    <source>
        <dbReference type="EMBL" id="RCN38069.1"/>
    </source>
</evidence>
<protein>
    <submittedName>
        <fullName evidence="2">Uncharacterized protein</fullName>
    </submittedName>
</protein>
<gene>
    <name evidence="2" type="ORF">ANCCAN_16014</name>
</gene>
<evidence type="ECO:0000256" key="1">
    <source>
        <dbReference type="SAM" id="MobiDB-lite"/>
    </source>
</evidence>
<reference evidence="2 3" key="1">
    <citation type="submission" date="2014-10" db="EMBL/GenBank/DDBJ databases">
        <title>Draft genome of the hookworm Ancylostoma caninum.</title>
        <authorList>
            <person name="Mitreva M."/>
        </authorList>
    </citation>
    <scope>NUCLEOTIDE SEQUENCE [LARGE SCALE GENOMIC DNA]</scope>
    <source>
        <strain evidence="2 3">Baltimore</strain>
    </source>
</reference>
<feature type="region of interest" description="Disordered" evidence="1">
    <location>
        <begin position="65"/>
        <end position="85"/>
    </location>
</feature>
<dbReference type="Proteomes" id="UP000252519">
    <property type="component" value="Unassembled WGS sequence"/>
</dbReference>
<comment type="caution">
    <text evidence="2">The sequence shown here is derived from an EMBL/GenBank/DDBJ whole genome shotgun (WGS) entry which is preliminary data.</text>
</comment>
<dbReference type="EMBL" id="JOJR01000424">
    <property type="protein sequence ID" value="RCN38069.1"/>
    <property type="molecule type" value="Genomic_DNA"/>
</dbReference>
<name>A0A368G462_ANCCA</name>